<dbReference type="EMBL" id="AVOT02006074">
    <property type="protein sequence ID" value="MBW0480707.1"/>
    <property type="molecule type" value="Genomic_DNA"/>
</dbReference>
<evidence type="ECO:0000313" key="2">
    <source>
        <dbReference type="Proteomes" id="UP000765509"/>
    </source>
</evidence>
<keyword evidence="2" id="KW-1185">Reference proteome</keyword>
<dbReference type="Proteomes" id="UP000765509">
    <property type="component" value="Unassembled WGS sequence"/>
</dbReference>
<accession>A0A9Q3CDG1</accession>
<sequence>MGGVQQCNNTTSSCANTGGPIHSQGNPISVAPDVAILVSRKNGILVKLKRNLVFKDYFDTYSEDIDEIDGEELEVTTPIQRRQIQCISLSPVQAITTTNEVIRSPQPGPPHLPLAPQICNHPWPEPLETQVPQNLNHSLNTFTTGISPVISLIRQR</sequence>
<protein>
    <submittedName>
        <fullName evidence="1">Uncharacterized protein</fullName>
    </submittedName>
</protein>
<reference evidence="1" key="1">
    <citation type="submission" date="2021-03" db="EMBL/GenBank/DDBJ databases">
        <title>Draft genome sequence of rust myrtle Austropuccinia psidii MF-1, a brazilian biotype.</title>
        <authorList>
            <person name="Quecine M.C."/>
            <person name="Pachon D.M.R."/>
            <person name="Bonatelli M.L."/>
            <person name="Correr F.H."/>
            <person name="Franceschini L.M."/>
            <person name="Leite T.F."/>
            <person name="Margarido G.R.A."/>
            <person name="Almeida C.A."/>
            <person name="Ferrarezi J.A."/>
            <person name="Labate C.A."/>
        </authorList>
    </citation>
    <scope>NUCLEOTIDE SEQUENCE</scope>
    <source>
        <strain evidence="1">MF-1</strain>
    </source>
</reference>
<name>A0A9Q3CDG1_9BASI</name>
<organism evidence="1 2">
    <name type="scientific">Austropuccinia psidii MF-1</name>
    <dbReference type="NCBI Taxonomy" id="1389203"/>
    <lineage>
        <taxon>Eukaryota</taxon>
        <taxon>Fungi</taxon>
        <taxon>Dikarya</taxon>
        <taxon>Basidiomycota</taxon>
        <taxon>Pucciniomycotina</taxon>
        <taxon>Pucciniomycetes</taxon>
        <taxon>Pucciniales</taxon>
        <taxon>Sphaerophragmiaceae</taxon>
        <taxon>Austropuccinia</taxon>
    </lineage>
</organism>
<dbReference type="AlphaFoldDB" id="A0A9Q3CDG1"/>
<proteinExistence type="predicted"/>
<gene>
    <name evidence="1" type="ORF">O181_020422</name>
</gene>
<comment type="caution">
    <text evidence="1">The sequence shown here is derived from an EMBL/GenBank/DDBJ whole genome shotgun (WGS) entry which is preliminary data.</text>
</comment>
<evidence type="ECO:0000313" key="1">
    <source>
        <dbReference type="EMBL" id="MBW0480707.1"/>
    </source>
</evidence>